<dbReference type="RefSeq" id="WP_132196007.1">
    <property type="nucleotide sequence ID" value="NZ_SMKY01000029.1"/>
</dbReference>
<gene>
    <name evidence="2" type="ORF">E1293_09505</name>
</gene>
<organism evidence="2 3">
    <name type="scientific">Actinomadura darangshiensis</name>
    <dbReference type="NCBI Taxonomy" id="705336"/>
    <lineage>
        <taxon>Bacteria</taxon>
        <taxon>Bacillati</taxon>
        <taxon>Actinomycetota</taxon>
        <taxon>Actinomycetes</taxon>
        <taxon>Streptosporangiales</taxon>
        <taxon>Thermomonosporaceae</taxon>
        <taxon>Actinomadura</taxon>
    </lineage>
</organism>
<dbReference type="SUPFAM" id="SSF53474">
    <property type="entry name" value="alpha/beta-Hydrolases"/>
    <property type="match status" value="1"/>
</dbReference>
<dbReference type="AlphaFoldDB" id="A0A4R5BLB8"/>
<dbReference type="InterPro" id="IPR000073">
    <property type="entry name" value="AB_hydrolase_1"/>
</dbReference>
<protein>
    <submittedName>
        <fullName evidence="2">Alpha/beta fold hydrolase</fullName>
    </submittedName>
</protein>
<feature type="domain" description="AB hydrolase-1" evidence="1">
    <location>
        <begin position="18"/>
        <end position="240"/>
    </location>
</feature>
<name>A0A4R5BLB8_9ACTN</name>
<dbReference type="EMBL" id="SMKY01000029">
    <property type="protein sequence ID" value="TDD86539.1"/>
    <property type="molecule type" value="Genomic_DNA"/>
</dbReference>
<sequence>MTAPLHVLSPGRPGAPLIVFAHGLEDAWTSWAPLARRLDRGWRMVALELPWRAGNDYRWRHRRPGEWLGDGLDLVGAVPDVLVAHSFGANAALELLCADDPRAGRASALLCPLYRPPRHRLTWRMLDRSRSTFTQHIRDGVRARLGPRAATLNRALLDTMMDLAVDRVGPAGFLTVFEQYAATADLPLASAARPALVIAGDQDPATSGEAARELAAGMPGAEAVIGPGYDHFCHLRHAPAIAGRIARLARAVHPPPTRTAGNFR</sequence>
<dbReference type="Gene3D" id="3.40.50.1820">
    <property type="entry name" value="alpha/beta hydrolase"/>
    <property type="match status" value="1"/>
</dbReference>
<comment type="caution">
    <text evidence="2">The sequence shown here is derived from an EMBL/GenBank/DDBJ whole genome shotgun (WGS) entry which is preliminary data.</text>
</comment>
<reference evidence="2 3" key="1">
    <citation type="submission" date="2019-03" db="EMBL/GenBank/DDBJ databases">
        <title>Draft genome sequences of novel Actinobacteria.</title>
        <authorList>
            <person name="Sahin N."/>
            <person name="Ay H."/>
            <person name="Saygin H."/>
        </authorList>
    </citation>
    <scope>NUCLEOTIDE SEQUENCE [LARGE SCALE GENOMIC DNA]</scope>
    <source>
        <strain evidence="2 3">DSM 45941</strain>
    </source>
</reference>
<proteinExistence type="predicted"/>
<dbReference type="OrthoDB" id="4027744at2"/>
<evidence type="ECO:0000259" key="1">
    <source>
        <dbReference type="Pfam" id="PF12697"/>
    </source>
</evidence>
<evidence type="ECO:0000313" key="2">
    <source>
        <dbReference type="EMBL" id="TDD86539.1"/>
    </source>
</evidence>
<dbReference type="Proteomes" id="UP000295578">
    <property type="component" value="Unassembled WGS sequence"/>
</dbReference>
<dbReference type="GO" id="GO:0016787">
    <property type="term" value="F:hydrolase activity"/>
    <property type="evidence" value="ECO:0007669"/>
    <property type="project" value="UniProtKB-KW"/>
</dbReference>
<keyword evidence="2" id="KW-0378">Hydrolase</keyword>
<dbReference type="InterPro" id="IPR029058">
    <property type="entry name" value="AB_hydrolase_fold"/>
</dbReference>
<accession>A0A4R5BLB8</accession>
<evidence type="ECO:0000313" key="3">
    <source>
        <dbReference type="Proteomes" id="UP000295578"/>
    </source>
</evidence>
<dbReference type="Pfam" id="PF12697">
    <property type="entry name" value="Abhydrolase_6"/>
    <property type="match status" value="1"/>
</dbReference>
<keyword evidence="3" id="KW-1185">Reference proteome</keyword>